<keyword evidence="1" id="KW-0732">Signal</keyword>
<dbReference type="Proteomes" id="UP000515264">
    <property type="component" value="Chromosome 1"/>
</dbReference>
<evidence type="ECO:0000313" key="3">
    <source>
        <dbReference type="Proteomes" id="UP000515264"/>
    </source>
</evidence>
<sequence length="127" mass="14165">MKYKKLLATTLLLSTNTFAQSIYVDAVGNNLGPNGANQYYEVNVTRDVTYELEINDIDAVFNTGDNAKMVNLGVMYVQPPRKMRIESVEVGQKTYVETEGRLYFFFVDDGLLNSGGAHVSIKEVNAQ</sequence>
<dbReference type="EMBL" id="CP046268">
    <property type="protein sequence ID" value="QMV15926.1"/>
    <property type="molecule type" value="Genomic_DNA"/>
</dbReference>
<dbReference type="RefSeq" id="WP_182287903.1">
    <property type="nucleotide sequence ID" value="NZ_CP046268.1"/>
</dbReference>
<reference evidence="2 3" key="1">
    <citation type="journal article" date="2020" name="J. Nat. Prod.">
        <title>Genomics-Metabolomics Profiling Disclosed Marine Vibrio spartinae 3.6 as a Producer of a New Branched Side Chain Prodigiosin.</title>
        <authorList>
            <person name="Vitale G.A."/>
            <person name="Sciarretta M."/>
            <person name="Palma Esposito F."/>
            <person name="January G.G."/>
            <person name="Giaccio M."/>
            <person name="Bunk B."/>
            <person name="Sproer C."/>
            <person name="Bajerski F."/>
            <person name="Power D."/>
            <person name="Festa C."/>
            <person name="Monti M.C."/>
            <person name="D'Auria M.V."/>
            <person name="de Pascale D."/>
        </authorList>
    </citation>
    <scope>NUCLEOTIDE SEQUENCE [LARGE SCALE GENOMIC DNA]</scope>
    <source>
        <strain evidence="2 3">3.6</strain>
    </source>
</reference>
<organism evidence="2 3">
    <name type="scientific">Vibrio spartinae</name>
    <dbReference type="NCBI Taxonomy" id="1918945"/>
    <lineage>
        <taxon>Bacteria</taxon>
        <taxon>Pseudomonadati</taxon>
        <taxon>Pseudomonadota</taxon>
        <taxon>Gammaproteobacteria</taxon>
        <taxon>Vibrionales</taxon>
        <taxon>Vibrionaceae</taxon>
        <taxon>Vibrio</taxon>
    </lineage>
</organism>
<evidence type="ECO:0000256" key="1">
    <source>
        <dbReference type="SAM" id="SignalP"/>
    </source>
</evidence>
<evidence type="ECO:0000313" key="2">
    <source>
        <dbReference type="EMBL" id="QMV15926.1"/>
    </source>
</evidence>
<feature type="chain" id="PRO_5047191476" description="DUF2846 domain-containing protein" evidence="1">
    <location>
        <begin position="20"/>
        <end position="127"/>
    </location>
</feature>
<gene>
    <name evidence="2" type="ORF">Vspart_03298</name>
</gene>
<protein>
    <recommendedName>
        <fullName evidence="4">DUF2846 domain-containing protein</fullName>
    </recommendedName>
</protein>
<feature type="signal peptide" evidence="1">
    <location>
        <begin position="1"/>
        <end position="19"/>
    </location>
</feature>
<keyword evidence="3" id="KW-1185">Reference proteome</keyword>
<evidence type="ECO:0008006" key="4">
    <source>
        <dbReference type="Google" id="ProtNLM"/>
    </source>
</evidence>
<proteinExistence type="predicted"/>
<accession>A0ABX6R3P7</accession>
<name>A0ABX6R3P7_9VIBR</name>